<dbReference type="EMBL" id="CP066796">
    <property type="protein sequence ID" value="QSI93142.1"/>
    <property type="molecule type" value="Genomic_DNA"/>
</dbReference>
<gene>
    <name evidence="12" type="primary">sctJ</name>
    <name evidence="12" type="ORF">JGC47_07650</name>
</gene>
<evidence type="ECO:0000313" key="12">
    <source>
        <dbReference type="EMBL" id="QSI93142.1"/>
    </source>
</evidence>
<dbReference type="PANTHER" id="PTHR30046">
    <property type="entry name" value="FLAGELLAR M-RING PROTEIN"/>
    <property type="match status" value="1"/>
</dbReference>
<accession>A0ABX7ML80</accession>
<dbReference type="Gene3D" id="3.30.70.1530">
    <property type="entry name" value="Hypothetical protein rpa1041"/>
    <property type="match status" value="1"/>
</dbReference>
<keyword evidence="8 10" id="KW-0998">Cell outer membrane</keyword>
<evidence type="ECO:0000256" key="8">
    <source>
        <dbReference type="ARBA" id="ARBA00023237"/>
    </source>
</evidence>
<comment type="subcellular location">
    <subcellularLocation>
        <location evidence="1">Cell outer membrane</location>
        <topology evidence="1">Lipid-anchor</topology>
    </subcellularLocation>
</comment>
<organism evidence="12 13">
    <name type="scientific">Erwinia amylovora</name>
    <name type="common">Fire blight bacteria</name>
    <dbReference type="NCBI Taxonomy" id="552"/>
    <lineage>
        <taxon>Bacteria</taxon>
        <taxon>Pseudomonadati</taxon>
        <taxon>Pseudomonadota</taxon>
        <taxon>Gammaproteobacteria</taxon>
        <taxon>Enterobacterales</taxon>
        <taxon>Erwiniaceae</taxon>
        <taxon>Erwinia</taxon>
    </lineage>
</organism>
<evidence type="ECO:0000256" key="6">
    <source>
        <dbReference type="ARBA" id="ARBA00023136"/>
    </source>
</evidence>
<evidence type="ECO:0000259" key="11">
    <source>
        <dbReference type="Pfam" id="PF01514"/>
    </source>
</evidence>
<feature type="signal peptide" evidence="10">
    <location>
        <begin position="1"/>
        <end position="20"/>
    </location>
</feature>
<reference evidence="12 13" key="1">
    <citation type="submission" date="2020-12" db="EMBL/GenBank/DDBJ databases">
        <title>Genome sequence of Erwinia amylovora ATCC15580, a type strain.</title>
        <authorList>
            <person name="Kang I.-J."/>
            <person name="Roh E."/>
        </authorList>
    </citation>
    <scope>NUCLEOTIDE SEQUENCE [LARGE SCALE GENOMIC DNA]</scope>
    <source>
        <strain evidence="12 13">ATCC 15580</strain>
    </source>
</reference>
<evidence type="ECO:0000256" key="10">
    <source>
        <dbReference type="RuleBase" id="RU364102"/>
    </source>
</evidence>
<keyword evidence="13" id="KW-1185">Reference proteome</keyword>
<evidence type="ECO:0000256" key="5">
    <source>
        <dbReference type="ARBA" id="ARBA00022927"/>
    </source>
</evidence>
<dbReference type="InterPro" id="IPR003282">
    <property type="entry name" value="T3SS_SctJ"/>
</dbReference>
<comment type="similarity">
    <text evidence="2 10">Belongs to the YscJ lipoprotein family.</text>
</comment>
<evidence type="ECO:0000256" key="4">
    <source>
        <dbReference type="ARBA" id="ARBA00022729"/>
    </source>
</evidence>
<dbReference type="InterPro" id="IPR006182">
    <property type="entry name" value="FliF_N_dom"/>
</dbReference>
<dbReference type="Pfam" id="PF01514">
    <property type="entry name" value="YscJ_FliF"/>
    <property type="match status" value="1"/>
</dbReference>
<keyword evidence="5" id="KW-0653">Protein transport</keyword>
<evidence type="ECO:0000256" key="1">
    <source>
        <dbReference type="ARBA" id="ARBA00004459"/>
    </source>
</evidence>
<keyword evidence="3" id="KW-0813">Transport</keyword>
<dbReference type="GeneID" id="97605850"/>
<dbReference type="RefSeq" id="WP_013034867.1">
    <property type="nucleotide sequence ID" value="NZ_CP024970.1"/>
</dbReference>
<dbReference type="PROSITE" id="PS51257">
    <property type="entry name" value="PROKAR_LIPOPROTEIN"/>
    <property type="match status" value="1"/>
</dbReference>
<dbReference type="Gene3D" id="3.30.300.30">
    <property type="match status" value="1"/>
</dbReference>
<keyword evidence="4 10" id="KW-0732">Signal</keyword>
<dbReference type="InterPro" id="IPR045851">
    <property type="entry name" value="AMP-bd_C_sf"/>
</dbReference>
<dbReference type="PRINTS" id="PR01338">
    <property type="entry name" value="TYPE3OMKPROT"/>
</dbReference>
<keyword evidence="6 10" id="KW-0472">Membrane</keyword>
<keyword evidence="10" id="KW-1133">Transmembrane helix</keyword>
<keyword evidence="7 10" id="KW-0564">Palmitate</keyword>
<feature type="transmembrane region" description="Helical" evidence="10">
    <location>
        <begin position="209"/>
        <end position="230"/>
    </location>
</feature>
<evidence type="ECO:0000256" key="3">
    <source>
        <dbReference type="ARBA" id="ARBA00022448"/>
    </source>
</evidence>
<dbReference type="PANTHER" id="PTHR30046:SF3">
    <property type="entry name" value="SECRETION SYSTEM APPARATUS LIPOPROTEIN SSAJ"/>
    <property type="match status" value="1"/>
</dbReference>
<name>A0ABX7ML80_ERWAM</name>
<feature type="domain" description="Flagellar M-ring N-terminal" evidence="11">
    <location>
        <begin position="21"/>
        <end position="189"/>
    </location>
</feature>
<evidence type="ECO:0000256" key="2">
    <source>
        <dbReference type="ARBA" id="ARBA00009509"/>
    </source>
</evidence>
<evidence type="ECO:0000313" key="13">
    <source>
        <dbReference type="Proteomes" id="UP000662840"/>
    </source>
</evidence>
<sequence length="259" mass="28649">MVRKLVHIFFVIISAGLLSACNNQKLLENLTQEQANQVLAILLQHNISAQKSGAAKEGYAINISQQENTVALSIINQYQLPWSADIEIGQAFPESALVASPNAEQTRVLSLLEQRLGQSLRVINQVVNARVHISYPGFRSDKGNKTAVNHVGVLISYKGDIDDNLFISQIKSFIKNSLNDVRYENISVVLFDAPVIQYSSPIKASSSRLWLWFILVIICTITAIGLLVFFMKRSASPLNNNNIELIKANDNKESSGDVP</sequence>
<keyword evidence="9 10" id="KW-0449">Lipoprotein</keyword>
<evidence type="ECO:0000256" key="9">
    <source>
        <dbReference type="ARBA" id="ARBA00023288"/>
    </source>
</evidence>
<evidence type="ECO:0000256" key="7">
    <source>
        <dbReference type="ARBA" id="ARBA00023139"/>
    </source>
</evidence>
<keyword evidence="10" id="KW-0812">Transmembrane</keyword>
<dbReference type="NCBIfam" id="TIGR02544">
    <property type="entry name" value="III_secr_YscJ"/>
    <property type="match status" value="1"/>
</dbReference>
<dbReference type="Proteomes" id="UP000662840">
    <property type="component" value="Chromosome"/>
</dbReference>
<protein>
    <recommendedName>
        <fullName evidence="10">Lipoprotein</fullName>
    </recommendedName>
</protein>
<dbReference type="InterPro" id="IPR043427">
    <property type="entry name" value="YscJ/FliF"/>
</dbReference>
<proteinExistence type="inferred from homology"/>
<feature type="chain" id="PRO_5044965456" description="Lipoprotein" evidence="10">
    <location>
        <begin position="21"/>
        <end position="259"/>
    </location>
</feature>